<dbReference type="InterPro" id="IPR017896">
    <property type="entry name" value="4Fe4S_Fe-S-bd"/>
</dbReference>
<feature type="domain" description="4Fe-4S ferredoxin-type" evidence="4">
    <location>
        <begin position="299"/>
        <end position="328"/>
    </location>
</feature>
<dbReference type="Proteomes" id="UP000767854">
    <property type="component" value="Unassembled WGS sequence"/>
</dbReference>
<dbReference type="PROSITE" id="PS51379">
    <property type="entry name" value="4FE4S_FER_2"/>
    <property type="match status" value="1"/>
</dbReference>
<dbReference type="RefSeq" id="WP_204663973.1">
    <property type="nucleotide sequence ID" value="NZ_JAFBDT010000010.1"/>
</dbReference>
<dbReference type="Pfam" id="PF00248">
    <property type="entry name" value="Aldo_ket_red"/>
    <property type="match status" value="1"/>
</dbReference>
<dbReference type="InterPro" id="IPR017900">
    <property type="entry name" value="4Fe4S_Fe_S_CS"/>
</dbReference>
<evidence type="ECO:0000256" key="1">
    <source>
        <dbReference type="ARBA" id="ARBA00022723"/>
    </source>
</evidence>
<reference evidence="5 6" key="1">
    <citation type="submission" date="2021-01" db="EMBL/GenBank/DDBJ databases">
        <title>Genomic Encyclopedia of Type Strains, Phase IV (KMG-IV): sequencing the most valuable type-strain genomes for metagenomic binning, comparative biology and taxonomic classification.</title>
        <authorList>
            <person name="Goeker M."/>
        </authorList>
    </citation>
    <scope>NUCLEOTIDE SEQUENCE [LARGE SCALE GENOMIC DNA]</scope>
    <source>
        <strain evidence="5 6">DSM 24436</strain>
    </source>
</reference>
<name>A0ABS2MRI4_9FIRM</name>
<dbReference type="Pfam" id="PF13534">
    <property type="entry name" value="Fer4_17"/>
    <property type="match status" value="1"/>
</dbReference>
<dbReference type="SUPFAM" id="SSF46548">
    <property type="entry name" value="alpha-helical ferredoxin"/>
    <property type="match status" value="1"/>
</dbReference>
<evidence type="ECO:0000256" key="2">
    <source>
        <dbReference type="ARBA" id="ARBA00023004"/>
    </source>
</evidence>
<keyword evidence="3" id="KW-0411">Iron-sulfur</keyword>
<dbReference type="SUPFAM" id="SSF51430">
    <property type="entry name" value="NAD(P)-linked oxidoreductase"/>
    <property type="match status" value="1"/>
</dbReference>
<keyword evidence="6" id="KW-1185">Reference proteome</keyword>
<dbReference type="Gene3D" id="3.30.70.20">
    <property type="match status" value="1"/>
</dbReference>
<dbReference type="InterPro" id="IPR053135">
    <property type="entry name" value="AKR2_Oxidoreductase"/>
</dbReference>
<evidence type="ECO:0000256" key="3">
    <source>
        <dbReference type="ARBA" id="ARBA00023014"/>
    </source>
</evidence>
<gene>
    <name evidence="5" type="ORF">JOC49_001523</name>
</gene>
<comment type="caution">
    <text evidence="5">The sequence shown here is derived from an EMBL/GenBank/DDBJ whole genome shotgun (WGS) entry which is preliminary data.</text>
</comment>
<evidence type="ECO:0000313" key="6">
    <source>
        <dbReference type="Proteomes" id="UP000767854"/>
    </source>
</evidence>
<dbReference type="PANTHER" id="PTHR43312:SF1">
    <property type="entry name" value="NADP-DEPENDENT OXIDOREDUCTASE DOMAIN-CONTAINING PROTEIN"/>
    <property type="match status" value="1"/>
</dbReference>
<proteinExistence type="predicted"/>
<dbReference type="PANTHER" id="PTHR43312">
    <property type="entry name" value="D-THREO-ALDOSE 1-DEHYDROGENASE"/>
    <property type="match status" value="1"/>
</dbReference>
<keyword evidence="2" id="KW-0408">Iron</keyword>
<dbReference type="CDD" id="cd19100">
    <property type="entry name" value="AKR_unchar"/>
    <property type="match status" value="1"/>
</dbReference>
<accession>A0ABS2MRI4</accession>
<sequence length="341" mass="38133">MKTRKLGNTTMEVFPVGFGGIPIQRIDSTEVGPIVDEMILNGINFIDTARGYTVSESYLGEALSSGKRKHFFLATKSPAKDYETMKADIATSLAALKTDNIDLYQCHLVKNREEYDKIVSEDGAYRALVEARDEGKIKHIGITAHSVDLLMEVVDHMPFETLQFPYNIIERQAEILFERAKARDIGVIVMKPLAGGAIDNAQLSLKFILNNPNVSVVIPGMDHVNQVKQNSEVASMSLELTQDERDEIEVIRSSLGETFCRRCGYCLPCVQGIDIPTQFILEGYLTRYNLKEWAQIRYDSQSVKADACIDCGACEPRCPYHLPIRKMLKNVSAQFKANAAL</sequence>
<dbReference type="EMBL" id="JAFBDT010000010">
    <property type="protein sequence ID" value="MBM7561980.1"/>
    <property type="molecule type" value="Genomic_DNA"/>
</dbReference>
<evidence type="ECO:0000313" key="5">
    <source>
        <dbReference type="EMBL" id="MBM7561980.1"/>
    </source>
</evidence>
<evidence type="ECO:0000259" key="4">
    <source>
        <dbReference type="PROSITE" id="PS51379"/>
    </source>
</evidence>
<dbReference type="Gene3D" id="3.20.20.100">
    <property type="entry name" value="NADP-dependent oxidoreductase domain"/>
    <property type="match status" value="1"/>
</dbReference>
<protein>
    <submittedName>
        <fullName evidence="5">Aldo/keto reductase-like oxidoreductase</fullName>
    </submittedName>
</protein>
<keyword evidence="1" id="KW-0479">Metal-binding</keyword>
<organism evidence="5 6">
    <name type="scientific">Fusibacter tunisiensis</name>
    <dbReference type="NCBI Taxonomy" id="1008308"/>
    <lineage>
        <taxon>Bacteria</taxon>
        <taxon>Bacillati</taxon>
        <taxon>Bacillota</taxon>
        <taxon>Clostridia</taxon>
        <taxon>Eubacteriales</taxon>
        <taxon>Eubacteriales Family XII. Incertae Sedis</taxon>
        <taxon>Fusibacter</taxon>
    </lineage>
</organism>
<dbReference type="InterPro" id="IPR023210">
    <property type="entry name" value="NADP_OxRdtase_dom"/>
</dbReference>
<dbReference type="InterPro" id="IPR036812">
    <property type="entry name" value="NAD(P)_OxRdtase_dom_sf"/>
</dbReference>
<dbReference type="PROSITE" id="PS00198">
    <property type="entry name" value="4FE4S_FER_1"/>
    <property type="match status" value="1"/>
</dbReference>